<keyword evidence="5 6" id="KW-0482">Metalloprotease</keyword>
<keyword evidence="10" id="KW-1185">Reference proteome</keyword>
<evidence type="ECO:0000256" key="7">
    <source>
        <dbReference type="SAM" id="Phobius"/>
    </source>
</evidence>
<comment type="cofactor">
    <cofactor evidence="6">
        <name>Zn(2+)</name>
        <dbReference type="ChEBI" id="CHEBI:29105"/>
    </cofactor>
    <text evidence="6">Binds 1 zinc ion per subunit.</text>
</comment>
<dbReference type="GO" id="GO:0006515">
    <property type="term" value="P:protein quality control for misfolded or incompletely synthesized proteins"/>
    <property type="evidence" value="ECO:0007669"/>
    <property type="project" value="TreeGrafter"/>
</dbReference>
<evidence type="ECO:0000256" key="5">
    <source>
        <dbReference type="ARBA" id="ARBA00023049"/>
    </source>
</evidence>
<dbReference type="Proteomes" id="UP000224634">
    <property type="component" value="Unassembled WGS sequence"/>
</dbReference>
<dbReference type="OrthoDB" id="7464992at2759"/>
<feature type="domain" description="Peptidase M48" evidence="8">
    <location>
        <begin position="220"/>
        <end position="394"/>
    </location>
</feature>
<keyword evidence="7" id="KW-1133">Transmembrane helix</keyword>
<dbReference type="GO" id="GO:0034982">
    <property type="term" value="P:mitochondrial protein processing"/>
    <property type="evidence" value="ECO:0007669"/>
    <property type="project" value="TreeGrafter"/>
</dbReference>
<evidence type="ECO:0000313" key="9">
    <source>
        <dbReference type="EMBL" id="PGH21615.1"/>
    </source>
</evidence>
<keyword evidence="2" id="KW-0479">Metal-binding</keyword>
<dbReference type="EMBL" id="PDNA01000032">
    <property type="protein sequence ID" value="PGH21615.1"/>
    <property type="molecule type" value="Genomic_DNA"/>
</dbReference>
<keyword evidence="1 6" id="KW-0645">Protease</keyword>
<keyword evidence="4 6" id="KW-0862">Zinc</keyword>
<sequence length="426" mass="47506">MATTALRSSSAALPRIVARDFQMLRIATAGRFAYPQQTCARFSSFSPRCYTKPAPISKRLSHSSLSSSWLRKTGPAALLTRAHISPTTPSPFLPHSNNPASSVQRRAQSHFPRGKTEIYEYHRFGGRGGGRGRRGGGGGGMMWHYWDQYWHLIVGVGGVGVGFYVWNLEEVPMTGRRRFNCFTNAQELIIGQQTYEQMMQEFRPKILPDHHPDVVFVRRVLARLISPEQLQDKEMEELKWEVHVIHDPAQLNAFVLPGGKVFVFTGIFPICRDEDGLAAVLGHEIAHVRAHHTAERMSSSILSMIAIIAASLFFDVSGNVSSMMFNLMFNLPNSRTQEAEADEIGLMMMAKGCYNPEAAAALWSRMMQAEKISPPQIMSTHPSSRRRLEAIRGWLPAANVVYEDSGCGITSSYVQDFGQALGSFGW</sequence>
<proteinExistence type="inferred from homology"/>
<dbReference type="GO" id="GO:0005743">
    <property type="term" value="C:mitochondrial inner membrane"/>
    <property type="evidence" value="ECO:0007669"/>
    <property type="project" value="TreeGrafter"/>
</dbReference>
<comment type="caution">
    <text evidence="9">The sequence shown here is derived from an EMBL/GenBank/DDBJ whole genome shotgun (WGS) entry which is preliminary data.</text>
</comment>
<keyword evidence="3 6" id="KW-0378">Hydrolase</keyword>
<dbReference type="GO" id="GO:0004222">
    <property type="term" value="F:metalloendopeptidase activity"/>
    <property type="evidence" value="ECO:0007669"/>
    <property type="project" value="InterPro"/>
</dbReference>
<dbReference type="CDD" id="cd07331">
    <property type="entry name" value="M48C_Oma1_like"/>
    <property type="match status" value="1"/>
</dbReference>
<evidence type="ECO:0000259" key="8">
    <source>
        <dbReference type="Pfam" id="PF01435"/>
    </source>
</evidence>
<evidence type="ECO:0000256" key="6">
    <source>
        <dbReference type="RuleBase" id="RU003983"/>
    </source>
</evidence>
<keyword evidence="7" id="KW-0472">Membrane</keyword>
<evidence type="ECO:0000313" key="10">
    <source>
        <dbReference type="Proteomes" id="UP000224634"/>
    </source>
</evidence>
<evidence type="ECO:0000256" key="3">
    <source>
        <dbReference type="ARBA" id="ARBA00022801"/>
    </source>
</evidence>
<dbReference type="Pfam" id="PF01435">
    <property type="entry name" value="Peptidase_M48"/>
    <property type="match status" value="1"/>
</dbReference>
<feature type="transmembrane region" description="Helical" evidence="7">
    <location>
        <begin position="301"/>
        <end position="325"/>
    </location>
</feature>
<dbReference type="InterPro" id="IPR001915">
    <property type="entry name" value="Peptidase_M48"/>
</dbReference>
<dbReference type="STRING" id="1447883.A0A2B7YJW6"/>
<dbReference type="Gene3D" id="3.30.2010.10">
    <property type="entry name" value="Metalloproteases ('zincins'), catalytic domain"/>
    <property type="match status" value="1"/>
</dbReference>
<dbReference type="AlphaFoldDB" id="A0A2B7YJW6"/>
<gene>
    <name evidence="9" type="ORF">AJ80_03048</name>
</gene>
<feature type="transmembrane region" description="Helical" evidence="7">
    <location>
        <begin position="149"/>
        <end position="168"/>
    </location>
</feature>
<reference evidence="9 10" key="1">
    <citation type="submission" date="2017-10" db="EMBL/GenBank/DDBJ databases">
        <title>Comparative genomics in systemic dimorphic fungi from Ajellomycetaceae.</title>
        <authorList>
            <person name="Munoz J.F."/>
            <person name="Mcewen J.G."/>
            <person name="Clay O.K."/>
            <person name="Cuomo C.A."/>
        </authorList>
    </citation>
    <scope>NUCLEOTIDE SEQUENCE [LARGE SCALE GENOMIC DNA]</scope>
    <source>
        <strain evidence="9 10">UAMH7299</strain>
    </source>
</reference>
<evidence type="ECO:0000256" key="2">
    <source>
        <dbReference type="ARBA" id="ARBA00022723"/>
    </source>
</evidence>
<organism evidence="9 10">
    <name type="scientific">Polytolypa hystricis (strain UAMH7299)</name>
    <dbReference type="NCBI Taxonomy" id="1447883"/>
    <lineage>
        <taxon>Eukaryota</taxon>
        <taxon>Fungi</taxon>
        <taxon>Dikarya</taxon>
        <taxon>Ascomycota</taxon>
        <taxon>Pezizomycotina</taxon>
        <taxon>Eurotiomycetes</taxon>
        <taxon>Eurotiomycetidae</taxon>
        <taxon>Onygenales</taxon>
        <taxon>Onygenales incertae sedis</taxon>
        <taxon>Polytolypa</taxon>
    </lineage>
</organism>
<comment type="similarity">
    <text evidence="6">Belongs to the peptidase M48 family.</text>
</comment>
<keyword evidence="7" id="KW-0812">Transmembrane</keyword>
<evidence type="ECO:0000256" key="1">
    <source>
        <dbReference type="ARBA" id="ARBA00022670"/>
    </source>
</evidence>
<dbReference type="PANTHER" id="PTHR22726:SF1">
    <property type="entry name" value="METALLOENDOPEPTIDASE OMA1, MITOCHONDRIAL"/>
    <property type="match status" value="1"/>
</dbReference>
<dbReference type="PANTHER" id="PTHR22726">
    <property type="entry name" value="METALLOENDOPEPTIDASE OMA1"/>
    <property type="match status" value="1"/>
</dbReference>
<name>A0A2B7YJW6_POLH7</name>
<evidence type="ECO:0000256" key="4">
    <source>
        <dbReference type="ARBA" id="ARBA00022833"/>
    </source>
</evidence>
<dbReference type="InterPro" id="IPR051156">
    <property type="entry name" value="Mito/Outer_Membr_Metalloprot"/>
</dbReference>
<protein>
    <recommendedName>
        <fullName evidence="8">Peptidase M48 domain-containing protein</fullName>
    </recommendedName>
</protein>
<accession>A0A2B7YJW6</accession>
<dbReference type="GO" id="GO:0046872">
    <property type="term" value="F:metal ion binding"/>
    <property type="evidence" value="ECO:0007669"/>
    <property type="project" value="UniProtKB-KW"/>
</dbReference>